<dbReference type="GO" id="GO:0016998">
    <property type="term" value="P:cell wall macromolecule catabolic process"/>
    <property type="evidence" value="ECO:0007669"/>
    <property type="project" value="InterPro"/>
</dbReference>
<dbReference type="InterPro" id="IPR002053">
    <property type="entry name" value="Glyco_hydro_25"/>
</dbReference>
<sequence length="45" mass="5051">MQKRSDSNLVGIDVSHHIGSIDWKAVISSGIKFVFIKASERSRIH</sequence>
<protein>
    <submittedName>
        <fullName evidence="2">Uncharacterized protein</fullName>
    </submittedName>
</protein>
<dbReference type="GeneID" id="99991621"/>
<dbReference type="EMBL" id="CP041405">
    <property type="protein sequence ID" value="QDM43755.1"/>
    <property type="molecule type" value="Genomic_DNA"/>
</dbReference>
<proteinExistence type="inferred from homology"/>
<dbReference type="GO" id="GO:0009253">
    <property type="term" value="P:peptidoglycan catabolic process"/>
    <property type="evidence" value="ECO:0007669"/>
    <property type="project" value="InterPro"/>
</dbReference>
<accession>A0AAP9DTD6</accession>
<dbReference type="AlphaFoldDB" id="A0AAP9DTD6"/>
<dbReference type="InterPro" id="IPR017853">
    <property type="entry name" value="GH"/>
</dbReference>
<organism evidence="2 3">
    <name type="scientific">Paenibacillus thiaminolyticus</name>
    <name type="common">Bacillus thiaminolyticus</name>
    <dbReference type="NCBI Taxonomy" id="49283"/>
    <lineage>
        <taxon>Bacteria</taxon>
        <taxon>Bacillati</taxon>
        <taxon>Bacillota</taxon>
        <taxon>Bacilli</taxon>
        <taxon>Bacillales</taxon>
        <taxon>Paenibacillaceae</taxon>
        <taxon>Paenibacillus</taxon>
    </lineage>
</organism>
<dbReference type="PROSITE" id="PS51904">
    <property type="entry name" value="GLYCOSYL_HYDROL_F25_2"/>
    <property type="match status" value="1"/>
</dbReference>
<dbReference type="Gene3D" id="3.20.20.80">
    <property type="entry name" value="Glycosidases"/>
    <property type="match status" value="1"/>
</dbReference>
<dbReference type="GO" id="GO:0003796">
    <property type="term" value="F:lysozyme activity"/>
    <property type="evidence" value="ECO:0007669"/>
    <property type="project" value="InterPro"/>
</dbReference>
<name>A0AAP9DTD6_PANTH</name>
<reference evidence="2 3" key="1">
    <citation type="submission" date="2019-07" db="EMBL/GenBank/DDBJ databases">
        <title>Paenibacillus thiaminolyticus NRRL B-4156.</title>
        <authorList>
            <person name="Hehnly C."/>
            <person name="Zhang L."/>
        </authorList>
    </citation>
    <scope>NUCLEOTIDE SEQUENCE [LARGE SCALE GENOMIC DNA]</scope>
    <source>
        <strain evidence="2 3">NRRL B-4156</strain>
    </source>
</reference>
<comment type="similarity">
    <text evidence="1">Belongs to the glycosyl hydrolase 25 family.</text>
</comment>
<dbReference type="SUPFAM" id="SSF51445">
    <property type="entry name" value="(Trans)glycosidases"/>
    <property type="match status" value="1"/>
</dbReference>
<dbReference type="RefSeq" id="WP_115057836.1">
    <property type="nucleotide sequence ID" value="NZ_CABMNB010000047.1"/>
</dbReference>
<dbReference type="Pfam" id="PF01183">
    <property type="entry name" value="Glyco_hydro_25"/>
    <property type="match status" value="1"/>
</dbReference>
<evidence type="ECO:0000313" key="3">
    <source>
        <dbReference type="Proteomes" id="UP000315377"/>
    </source>
</evidence>
<evidence type="ECO:0000313" key="2">
    <source>
        <dbReference type="EMBL" id="QDM43755.1"/>
    </source>
</evidence>
<evidence type="ECO:0000256" key="1">
    <source>
        <dbReference type="ARBA" id="ARBA00010646"/>
    </source>
</evidence>
<gene>
    <name evidence="2" type="ORF">FLT43_09775</name>
</gene>
<dbReference type="Proteomes" id="UP000315377">
    <property type="component" value="Chromosome"/>
</dbReference>